<proteinExistence type="predicted"/>
<protein>
    <submittedName>
        <fullName evidence="2">Uncharacterized protein</fullName>
    </submittedName>
</protein>
<sequence length="100" mass="10852">MKNILFICLLSLISSAVFSLPQSALENTYYATSEKLIPVGYEYYSCIASGSYRTGYKTPFREQVILYPCGVGDSEGGRASCISDEVWGGSSLQEALDACP</sequence>
<comment type="caution">
    <text evidence="2">The sequence shown here is derived from an EMBL/GenBank/DDBJ whole genome shotgun (WGS) entry which is preliminary data.</text>
</comment>
<accession>A0ABV4NR54</accession>
<feature type="chain" id="PRO_5047340933" evidence="1">
    <location>
        <begin position="25"/>
        <end position="100"/>
    </location>
</feature>
<feature type="signal peptide" evidence="1">
    <location>
        <begin position="1"/>
        <end position="24"/>
    </location>
</feature>
<evidence type="ECO:0000256" key="1">
    <source>
        <dbReference type="SAM" id="SignalP"/>
    </source>
</evidence>
<dbReference type="RefSeq" id="WP_371844454.1">
    <property type="nucleotide sequence ID" value="NZ_JBGMEL010000017.1"/>
</dbReference>
<keyword evidence="1" id="KW-0732">Signal</keyword>
<dbReference type="EMBL" id="JBGMEL010000017">
    <property type="protein sequence ID" value="MFA0792042.1"/>
    <property type="molecule type" value="Genomic_DNA"/>
</dbReference>
<evidence type="ECO:0000313" key="2">
    <source>
        <dbReference type="EMBL" id="MFA0792042.1"/>
    </source>
</evidence>
<gene>
    <name evidence="2" type="ORF">ACCI51_15950</name>
</gene>
<keyword evidence="3" id="KW-1185">Reference proteome</keyword>
<organism evidence="2 3">
    <name type="scientific">Microbulbifer echini</name>
    <dbReference type="NCBI Taxonomy" id="1529067"/>
    <lineage>
        <taxon>Bacteria</taxon>
        <taxon>Pseudomonadati</taxon>
        <taxon>Pseudomonadota</taxon>
        <taxon>Gammaproteobacteria</taxon>
        <taxon>Cellvibrionales</taxon>
        <taxon>Microbulbiferaceae</taxon>
        <taxon>Microbulbifer</taxon>
    </lineage>
</organism>
<evidence type="ECO:0000313" key="3">
    <source>
        <dbReference type="Proteomes" id="UP001569414"/>
    </source>
</evidence>
<dbReference type="Proteomes" id="UP001569414">
    <property type="component" value="Unassembled WGS sequence"/>
</dbReference>
<name>A0ABV4NR54_9GAMM</name>
<reference evidence="2 3" key="1">
    <citation type="submission" date="2024-08" db="EMBL/GenBank/DDBJ databases">
        <authorList>
            <person name="Ishaq N."/>
        </authorList>
    </citation>
    <scope>NUCLEOTIDE SEQUENCE [LARGE SCALE GENOMIC DNA]</scope>
    <source>
        <strain evidence="2 3">JCM 30400</strain>
    </source>
</reference>